<dbReference type="RefSeq" id="XP_040629863.1">
    <property type="nucleotide sequence ID" value="XM_040772349.1"/>
</dbReference>
<proteinExistence type="predicted"/>
<feature type="compositionally biased region" description="Basic and acidic residues" evidence="1">
    <location>
        <begin position="22"/>
        <end position="34"/>
    </location>
</feature>
<evidence type="ECO:0000313" key="3">
    <source>
        <dbReference type="Proteomes" id="UP000030653"/>
    </source>
</evidence>
<dbReference type="AlphaFoldDB" id="M5G2P8"/>
<evidence type="ECO:0000256" key="1">
    <source>
        <dbReference type="SAM" id="MobiDB-lite"/>
    </source>
</evidence>
<dbReference type="EMBL" id="JH795860">
    <property type="protein sequence ID" value="EJU02969.1"/>
    <property type="molecule type" value="Genomic_DNA"/>
</dbReference>
<reference evidence="2 3" key="1">
    <citation type="journal article" date="2012" name="Science">
        <title>The Paleozoic origin of enzymatic lignin decomposition reconstructed from 31 fungal genomes.</title>
        <authorList>
            <person name="Floudas D."/>
            <person name="Binder M."/>
            <person name="Riley R."/>
            <person name="Barry K."/>
            <person name="Blanchette R.A."/>
            <person name="Henrissat B."/>
            <person name="Martinez A.T."/>
            <person name="Otillar R."/>
            <person name="Spatafora J.W."/>
            <person name="Yadav J.S."/>
            <person name="Aerts A."/>
            <person name="Benoit I."/>
            <person name="Boyd A."/>
            <person name="Carlson A."/>
            <person name="Copeland A."/>
            <person name="Coutinho P.M."/>
            <person name="de Vries R.P."/>
            <person name="Ferreira P."/>
            <person name="Findley K."/>
            <person name="Foster B."/>
            <person name="Gaskell J."/>
            <person name="Glotzer D."/>
            <person name="Gorecki P."/>
            <person name="Heitman J."/>
            <person name="Hesse C."/>
            <person name="Hori C."/>
            <person name="Igarashi K."/>
            <person name="Jurgens J.A."/>
            <person name="Kallen N."/>
            <person name="Kersten P."/>
            <person name="Kohler A."/>
            <person name="Kuees U."/>
            <person name="Kumar T.K.A."/>
            <person name="Kuo A."/>
            <person name="LaButti K."/>
            <person name="Larrondo L.F."/>
            <person name="Lindquist E."/>
            <person name="Ling A."/>
            <person name="Lombard V."/>
            <person name="Lucas S."/>
            <person name="Lundell T."/>
            <person name="Martin R."/>
            <person name="McLaughlin D.J."/>
            <person name="Morgenstern I."/>
            <person name="Morin E."/>
            <person name="Murat C."/>
            <person name="Nagy L.G."/>
            <person name="Nolan M."/>
            <person name="Ohm R.A."/>
            <person name="Patyshakuliyeva A."/>
            <person name="Rokas A."/>
            <person name="Ruiz-Duenas F.J."/>
            <person name="Sabat G."/>
            <person name="Salamov A."/>
            <person name="Samejima M."/>
            <person name="Schmutz J."/>
            <person name="Slot J.C."/>
            <person name="St John F."/>
            <person name="Stenlid J."/>
            <person name="Sun H."/>
            <person name="Sun S."/>
            <person name="Syed K."/>
            <person name="Tsang A."/>
            <person name="Wiebenga A."/>
            <person name="Young D."/>
            <person name="Pisabarro A."/>
            <person name="Eastwood D.C."/>
            <person name="Martin F."/>
            <person name="Cullen D."/>
            <person name="Grigoriev I.V."/>
            <person name="Hibbett D.S."/>
        </authorList>
    </citation>
    <scope>NUCLEOTIDE SEQUENCE [LARGE SCALE GENOMIC DNA]</scope>
    <source>
        <strain evidence="2 3">DJM-731 SS1</strain>
    </source>
</reference>
<sequence>MSVVRCLVRVPAERPVPSTVPDRGHGRADLRRVQQETGRTYLILSPNGVPKRPPP</sequence>
<organism evidence="2 3">
    <name type="scientific">Dacryopinax primogenitus (strain DJM 731)</name>
    <name type="common">Brown rot fungus</name>
    <dbReference type="NCBI Taxonomy" id="1858805"/>
    <lineage>
        <taxon>Eukaryota</taxon>
        <taxon>Fungi</taxon>
        <taxon>Dikarya</taxon>
        <taxon>Basidiomycota</taxon>
        <taxon>Agaricomycotina</taxon>
        <taxon>Dacrymycetes</taxon>
        <taxon>Dacrymycetales</taxon>
        <taxon>Dacrymycetaceae</taxon>
        <taxon>Dacryopinax</taxon>
    </lineage>
</organism>
<dbReference type="GeneID" id="63687411"/>
<dbReference type="HOGENOM" id="CLU_3032294_0_0_1"/>
<feature type="region of interest" description="Disordered" evidence="1">
    <location>
        <begin position="17"/>
        <end position="55"/>
    </location>
</feature>
<evidence type="ECO:0000313" key="2">
    <source>
        <dbReference type="EMBL" id="EJU02969.1"/>
    </source>
</evidence>
<dbReference type="Proteomes" id="UP000030653">
    <property type="component" value="Unassembled WGS sequence"/>
</dbReference>
<gene>
    <name evidence="2" type="ORF">DACRYDRAFT_21344</name>
</gene>
<keyword evidence="3" id="KW-1185">Reference proteome</keyword>
<protein>
    <submittedName>
        <fullName evidence="2">Uncharacterized protein</fullName>
    </submittedName>
</protein>
<accession>M5G2P8</accession>
<name>M5G2P8_DACPD</name>